<feature type="non-terminal residue" evidence="1">
    <location>
        <position position="48"/>
    </location>
</feature>
<protein>
    <submittedName>
        <fullName evidence="1">Uncharacterized protein</fullName>
    </submittedName>
</protein>
<sequence>MLSKKEAKGCKLVQLGIMKMKIQLLTAVETAVTLQHSQRTSAENMAVG</sequence>
<comment type="caution">
    <text evidence="1">The sequence shown here is derived from an EMBL/GenBank/DDBJ whole genome shotgun (WGS) entry which is preliminary data.</text>
</comment>
<dbReference type="EMBL" id="LXQA010712653">
    <property type="protein sequence ID" value="MCI67251.1"/>
    <property type="molecule type" value="Genomic_DNA"/>
</dbReference>
<reference evidence="1 2" key="1">
    <citation type="journal article" date="2018" name="Front. Plant Sci.">
        <title>Red Clover (Trifolium pratense) and Zigzag Clover (T. medium) - A Picture of Genomic Similarities and Differences.</title>
        <authorList>
            <person name="Dluhosova J."/>
            <person name="Istvanek J."/>
            <person name="Nedelnik J."/>
            <person name="Repkova J."/>
        </authorList>
    </citation>
    <scope>NUCLEOTIDE SEQUENCE [LARGE SCALE GENOMIC DNA]</scope>
    <source>
        <strain evidence="2">cv. 10/8</strain>
        <tissue evidence="1">Leaf</tissue>
    </source>
</reference>
<dbReference type="Proteomes" id="UP000265520">
    <property type="component" value="Unassembled WGS sequence"/>
</dbReference>
<evidence type="ECO:0000313" key="1">
    <source>
        <dbReference type="EMBL" id="MCI67251.1"/>
    </source>
</evidence>
<evidence type="ECO:0000313" key="2">
    <source>
        <dbReference type="Proteomes" id="UP000265520"/>
    </source>
</evidence>
<keyword evidence="2" id="KW-1185">Reference proteome</keyword>
<proteinExistence type="predicted"/>
<dbReference type="AlphaFoldDB" id="A0A392U1F0"/>
<name>A0A392U1F0_9FABA</name>
<accession>A0A392U1F0</accession>
<organism evidence="1 2">
    <name type="scientific">Trifolium medium</name>
    <dbReference type="NCBI Taxonomy" id="97028"/>
    <lineage>
        <taxon>Eukaryota</taxon>
        <taxon>Viridiplantae</taxon>
        <taxon>Streptophyta</taxon>
        <taxon>Embryophyta</taxon>
        <taxon>Tracheophyta</taxon>
        <taxon>Spermatophyta</taxon>
        <taxon>Magnoliopsida</taxon>
        <taxon>eudicotyledons</taxon>
        <taxon>Gunneridae</taxon>
        <taxon>Pentapetalae</taxon>
        <taxon>rosids</taxon>
        <taxon>fabids</taxon>
        <taxon>Fabales</taxon>
        <taxon>Fabaceae</taxon>
        <taxon>Papilionoideae</taxon>
        <taxon>50 kb inversion clade</taxon>
        <taxon>NPAAA clade</taxon>
        <taxon>Hologalegina</taxon>
        <taxon>IRL clade</taxon>
        <taxon>Trifolieae</taxon>
        <taxon>Trifolium</taxon>
    </lineage>
</organism>